<dbReference type="RefSeq" id="WP_221474749.1">
    <property type="nucleotide sequence ID" value="NZ_BAAALO010000027.1"/>
</dbReference>
<keyword evidence="2" id="KW-0964">Secreted</keyword>
<dbReference type="SUPFAM" id="SSF56300">
    <property type="entry name" value="Metallo-dependent phosphatases"/>
    <property type="match status" value="1"/>
</dbReference>
<dbReference type="InterPro" id="IPR039331">
    <property type="entry name" value="PAPs-like"/>
</dbReference>
<dbReference type="InterPro" id="IPR004843">
    <property type="entry name" value="Calcineurin-like_PHP"/>
</dbReference>
<reference evidence="7 8" key="1">
    <citation type="submission" date="2020-08" db="EMBL/GenBank/DDBJ databases">
        <title>Sequencing the genomes of 1000 actinobacteria strains.</title>
        <authorList>
            <person name="Klenk H.-P."/>
        </authorList>
    </citation>
    <scope>NUCLEOTIDE SEQUENCE [LARGE SCALE GENOMIC DNA]</scope>
    <source>
        <strain evidence="7 8">DSM 44936</strain>
    </source>
</reference>
<comment type="subcellular location">
    <subcellularLocation>
        <location evidence="1">Secreted</location>
    </subcellularLocation>
</comment>
<dbReference type="Proteomes" id="UP000555564">
    <property type="component" value="Unassembled WGS sequence"/>
</dbReference>
<dbReference type="InterPro" id="IPR055372">
    <property type="entry name" value="CBM96"/>
</dbReference>
<keyword evidence="8" id="KW-1185">Reference proteome</keyword>
<evidence type="ECO:0000313" key="8">
    <source>
        <dbReference type="Proteomes" id="UP000555564"/>
    </source>
</evidence>
<evidence type="ECO:0000259" key="5">
    <source>
        <dbReference type="Pfam" id="PF00149"/>
    </source>
</evidence>
<evidence type="ECO:0000256" key="3">
    <source>
        <dbReference type="ARBA" id="ARBA00022729"/>
    </source>
</evidence>
<protein>
    <recommendedName>
        <fullName evidence="9">Alkaline phosphatase</fullName>
    </recommendedName>
</protein>
<dbReference type="GO" id="GO:0003993">
    <property type="term" value="F:acid phosphatase activity"/>
    <property type="evidence" value="ECO:0007669"/>
    <property type="project" value="InterPro"/>
</dbReference>
<accession>A0A7X0IFA0</accession>
<dbReference type="Gene3D" id="3.60.21.10">
    <property type="match status" value="1"/>
</dbReference>
<sequence>MLRRKFVIVLLLVAVVAGGVAVAVTMARDEPAASAATTTFTPAADTYVDASAASVNYGTTPRLGVDGSPVKRMFLRFDVTGLSGAVTSARLHVHTADVSGAGSDSGGTVRAVSDHTWQETGVTWRDQPAVDGATLGSLGRVARATWYELDVTSAVRGDGAYAFGVTSADGNGADYDSRESGPTAPQLVITTTGSGTPGTSGGPRTPAGPGESTGPGTSTGPQESEGPAASGGPTPSGDPVLVGAGDIASSGNGDSATADLLDDIPGTVFTAGDDAYPSGRAADFAEFYEPTWGRHKARTRPVPGNHEYRTGGAAGYFGYFGAAAGDPGKGYYSYDLGEWHVVALNSNCGEVGGCDAGSPQERWLRADLVASAKPCTLAYWHHPRFTSGADHAPDTSVGPLVRALYDNDAEVVVTGHNHQYERFAPMDPRGRLDEARGIRHFVAGTGGAAFYRFGTILPNSEVRDNGTFGVLKFTLHPDSYTWEFVPEAGGTFTDSGTTSCH</sequence>
<dbReference type="GO" id="GO:0005576">
    <property type="term" value="C:extracellular region"/>
    <property type="evidence" value="ECO:0007669"/>
    <property type="project" value="UniProtKB-SubCell"/>
</dbReference>
<dbReference type="NCBIfam" id="NF033679">
    <property type="entry name" value="DNRLRE_dom"/>
    <property type="match status" value="1"/>
</dbReference>
<dbReference type="InterPro" id="IPR029052">
    <property type="entry name" value="Metallo-depent_PP-like"/>
</dbReference>
<keyword evidence="3" id="KW-0732">Signal</keyword>
<name>A0A7X0IFA0_9ACTN</name>
<dbReference type="PANTHER" id="PTHR22953">
    <property type="entry name" value="ACID PHOSPHATASE RELATED"/>
    <property type="match status" value="1"/>
</dbReference>
<feature type="domain" description="Calcineurin-like phosphoesterase" evidence="5">
    <location>
        <begin position="255"/>
        <end position="420"/>
    </location>
</feature>
<dbReference type="AlphaFoldDB" id="A0A7X0IFA0"/>
<evidence type="ECO:0000256" key="4">
    <source>
        <dbReference type="SAM" id="MobiDB-lite"/>
    </source>
</evidence>
<dbReference type="EMBL" id="JACHIU010000001">
    <property type="protein sequence ID" value="MBB6472602.1"/>
    <property type="molecule type" value="Genomic_DNA"/>
</dbReference>
<dbReference type="Pfam" id="PF00149">
    <property type="entry name" value="Metallophos"/>
    <property type="match status" value="1"/>
</dbReference>
<feature type="region of interest" description="Disordered" evidence="4">
    <location>
        <begin position="170"/>
        <end position="258"/>
    </location>
</feature>
<comment type="caution">
    <text evidence="7">The sequence shown here is derived from an EMBL/GenBank/DDBJ whole genome shotgun (WGS) entry which is preliminary data.</text>
</comment>
<proteinExistence type="predicted"/>
<organism evidence="7 8">
    <name type="scientific">Sphaerisporangium rubeum</name>
    <dbReference type="NCBI Taxonomy" id="321317"/>
    <lineage>
        <taxon>Bacteria</taxon>
        <taxon>Bacillati</taxon>
        <taxon>Actinomycetota</taxon>
        <taxon>Actinomycetes</taxon>
        <taxon>Streptosporangiales</taxon>
        <taxon>Streptosporangiaceae</taxon>
        <taxon>Sphaerisporangium</taxon>
    </lineage>
</organism>
<evidence type="ECO:0000256" key="1">
    <source>
        <dbReference type="ARBA" id="ARBA00004613"/>
    </source>
</evidence>
<evidence type="ECO:0008006" key="9">
    <source>
        <dbReference type="Google" id="ProtNLM"/>
    </source>
</evidence>
<dbReference type="Pfam" id="PF24517">
    <property type="entry name" value="CBM96"/>
    <property type="match status" value="1"/>
</dbReference>
<evidence type="ECO:0000256" key="2">
    <source>
        <dbReference type="ARBA" id="ARBA00022525"/>
    </source>
</evidence>
<evidence type="ECO:0000259" key="6">
    <source>
        <dbReference type="Pfam" id="PF24517"/>
    </source>
</evidence>
<feature type="domain" description="Carbohydrate-binding module family 96" evidence="6">
    <location>
        <begin position="37"/>
        <end position="191"/>
    </location>
</feature>
<gene>
    <name evidence="7" type="ORF">BJ992_002033</name>
</gene>
<feature type="compositionally biased region" description="Low complexity" evidence="4">
    <location>
        <begin position="202"/>
        <end position="239"/>
    </location>
</feature>
<dbReference type="PANTHER" id="PTHR22953:SF153">
    <property type="entry name" value="PURPLE ACID PHOSPHATASE"/>
    <property type="match status" value="1"/>
</dbReference>
<evidence type="ECO:0000313" key="7">
    <source>
        <dbReference type="EMBL" id="MBB6472602.1"/>
    </source>
</evidence>